<sequence precursor="true">MKPGTRISLVILALLTTLAPSGAEPLGREDVLTWRGDGFYLEGQRFAGIGWNKFDLYWALWHEALDGGALTETNAAVRKQDATLRELRSMGFRTIRFFASPYGRGRTFFEDPELRSVHFEALDKAIALCARNDIRAVVSLGCGSFSDRRHRFNEQGGIRGRILGEEHPRELIADPESESRAALYDYLETAIPRYRNSRAVLMWEIGNELTNMADLQPGSKVYHGARMPTHAELATFYDDVARKIKALDRLRMVVNGGSKLRPSAWNQYTNDSWKKDTYEEHVRAWELVCGEPAIDVIDVHYYAIPHGGVELADRILTLNDYVRIMEDELWKPVVIGEYGPLPVSREKKPDVHEAVDWFESYREKEIAAQWFRRAADDLVDSGVQLAWWWAYGSDRAMDKGDPGRFDVSLERDPELVRIVAEANRRMREMYER</sequence>
<keyword evidence="3 5" id="KW-0378">Hydrolase</keyword>
<dbReference type="Gene3D" id="3.20.20.80">
    <property type="entry name" value="Glycosidases"/>
    <property type="match status" value="1"/>
</dbReference>
<reference evidence="8 9" key="2">
    <citation type="journal article" date="2016" name="ISME J.">
        <title>Characterization of the first cultured representative of Verrucomicrobia subdivision 5 indicates the proposal of a novel phylum.</title>
        <authorList>
            <person name="Spring S."/>
            <person name="Bunk B."/>
            <person name="Sproer C."/>
            <person name="Schumann P."/>
            <person name="Rohde M."/>
            <person name="Tindall B.J."/>
            <person name="Klenk H.P."/>
        </authorList>
    </citation>
    <scope>NUCLEOTIDE SEQUENCE [LARGE SCALE GENOMIC DNA]</scope>
    <source>
        <strain evidence="8 9">L21-Fru-AB</strain>
    </source>
</reference>
<evidence type="ECO:0000256" key="6">
    <source>
        <dbReference type="SAM" id="SignalP"/>
    </source>
</evidence>
<reference evidence="9" key="1">
    <citation type="submission" date="2015-02" db="EMBL/GenBank/DDBJ databases">
        <title>Description and complete genome sequence of the first cultured representative of the subdivision 5 of the Verrucomicrobia phylum.</title>
        <authorList>
            <person name="Spring S."/>
            <person name="Bunk B."/>
            <person name="Sproer C."/>
            <person name="Klenk H.-P."/>
        </authorList>
    </citation>
    <scope>NUCLEOTIDE SEQUENCE [LARGE SCALE GENOMIC DNA]</scope>
    <source>
        <strain evidence="9">L21-Fru-AB</strain>
    </source>
</reference>
<keyword evidence="9" id="KW-1185">Reference proteome</keyword>
<dbReference type="EC" id="3.2.1.78" evidence="2"/>
<dbReference type="EMBL" id="CP010904">
    <property type="protein sequence ID" value="AKJ63841.1"/>
    <property type="molecule type" value="Genomic_DNA"/>
</dbReference>
<dbReference type="InterPro" id="IPR045053">
    <property type="entry name" value="MAN-like"/>
</dbReference>
<dbReference type="GO" id="GO:0000272">
    <property type="term" value="P:polysaccharide catabolic process"/>
    <property type="evidence" value="ECO:0007669"/>
    <property type="project" value="InterPro"/>
</dbReference>
<dbReference type="OrthoDB" id="9801493at2"/>
<evidence type="ECO:0000259" key="7">
    <source>
        <dbReference type="Pfam" id="PF00150"/>
    </source>
</evidence>
<gene>
    <name evidence="8" type="ORF">L21SP4_00570</name>
</gene>
<feature type="domain" description="Glycoside hydrolase family 5" evidence="7">
    <location>
        <begin position="79"/>
        <end position="370"/>
    </location>
</feature>
<proteinExistence type="inferred from homology"/>
<evidence type="ECO:0000256" key="3">
    <source>
        <dbReference type="ARBA" id="ARBA00022801"/>
    </source>
</evidence>
<dbReference type="Proteomes" id="UP000035268">
    <property type="component" value="Chromosome"/>
</dbReference>
<evidence type="ECO:0000256" key="1">
    <source>
        <dbReference type="ARBA" id="ARBA00001678"/>
    </source>
</evidence>
<dbReference type="PANTHER" id="PTHR31451">
    <property type="match status" value="1"/>
</dbReference>
<name>A0A0G3EBL4_9BACT</name>
<dbReference type="PATRIC" id="fig|1609981.3.peg.592"/>
<dbReference type="RefSeq" id="WP_052881234.1">
    <property type="nucleotide sequence ID" value="NZ_CP010904.1"/>
</dbReference>
<keyword evidence="4 5" id="KW-0326">Glycosidase</keyword>
<feature type="signal peptide" evidence="6">
    <location>
        <begin position="1"/>
        <end position="23"/>
    </location>
</feature>
<dbReference type="InterPro" id="IPR017853">
    <property type="entry name" value="GH"/>
</dbReference>
<dbReference type="AlphaFoldDB" id="A0A0G3EBL4"/>
<feature type="chain" id="PRO_5005184155" description="mannan endo-1,4-beta-mannosidase" evidence="6">
    <location>
        <begin position="24"/>
        <end position="432"/>
    </location>
</feature>
<dbReference type="GO" id="GO:0004553">
    <property type="term" value="F:hydrolase activity, hydrolyzing O-glycosyl compounds"/>
    <property type="evidence" value="ECO:0007669"/>
    <property type="project" value="InterPro"/>
</dbReference>
<dbReference type="STRING" id="1307763.L21SP4_00570"/>
<comment type="catalytic activity">
    <reaction evidence="1">
        <text>Random hydrolysis of (1-&gt;4)-beta-D-mannosidic linkages in mannans, galactomannans and glucomannans.</text>
        <dbReference type="EC" id="3.2.1.78"/>
    </reaction>
</comment>
<evidence type="ECO:0000256" key="5">
    <source>
        <dbReference type="RuleBase" id="RU361153"/>
    </source>
</evidence>
<keyword evidence="6" id="KW-0732">Signal</keyword>
<protein>
    <recommendedName>
        <fullName evidence="2">mannan endo-1,4-beta-mannosidase</fullName>
        <ecNumber evidence="2">3.2.1.78</ecNumber>
    </recommendedName>
</protein>
<evidence type="ECO:0000313" key="9">
    <source>
        <dbReference type="Proteomes" id="UP000035268"/>
    </source>
</evidence>
<dbReference type="InterPro" id="IPR001547">
    <property type="entry name" value="Glyco_hydro_5"/>
</dbReference>
<evidence type="ECO:0000313" key="8">
    <source>
        <dbReference type="EMBL" id="AKJ63841.1"/>
    </source>
</evidence>
<accession>A0A0G3EBL4</accession>
<comment type="similarity">
    <text evidence="5">Belongs to the glycosyl hydrolase 5 (cellulase A) family.</text>
</comment>
<dbReference type="Pfam" id="PF00150">
    <property type="entry name" value="Cellulase"/>
    <property type="match status" value="1"/>
</dbReference>
<evidence type="ECO:0000256" key="4">
    <source>
        <dbReference type="ARBA" id="ARBA00023295"/>
    </source>
</evidence>
<organism evidence="8 9">
    <name type="scientific">Kiritimatiella glycovorans</name>
    <dbReference type="NCBI Taxonomy" id="1307763"/>
    <lineage>
        <taxon>Bacteria</taxon>
        <taxon>Pseudomonadati</taxon>
        <taxon>Kiritimatiellota</taxon>
        <taxon>Kiritimatiellia</taxon>
        <taxon>Kiritimatiellales</taxon>
        <taxon>Kiritimatiellaceae</taxon>
        <taxon>Kiritimatiella</taxon>
    </lineage>
</organism>
<dbReference type="KEGG" id="vbl:L21SP4_00570"/>
<evidence type="ECO:0000256" key="2">
    <source>
        <dbReference type="ARBA" id="ARBA00012706"/>
    </source>
</evidence>
<dbReference type="SUPFAM" id="SSF51445">
    <property type="entry name" value="(Trans)glycosidases"/>
    <property type="match status" value="1"/>
</dbReference>